<protein>
    <submittedName>
        <fullName evidence="2">GNAT family protein</fullName>
    </submittedName>
</protein>
<sequence>MTDIHDDPRTDGGRVTFAHKPILTGDKVLLRPFTEADTTTMAAILDDPEVVRLTGSGERSFSYEQLRSWYDSRSEQADRLDLGLVDRASGRLVGELVLYEWDELNRSCVFRVLIGPGGRDRGLGTEAIRLLLAYAFERLGLHRVSLGVLAFNPRAQRVYERVGFVREGVEREAVLHEGEWIDSVSMAVLAREWAEHRGYPDAASAGRSGNAGVHTP</sequence>
<dbReference type="Proteomes" id="UP001595829">
    <property type="component" value="Unassembled WGS sequence"/>
</dbReference>
<reference evidence="3" key="1">
    <citation type="journal article" date="2019" name="Int. J. Syst. Evol. Microbiol.">
        <title>The Global Catalogue of Microorganisms (GCM) 10K type strain sequencing project: providing services to taxonomists for standard genome sequencing and annotation.</title>
        <authorList>
            <consortium name="The Broad Institute Genomics Platform"/>
            <consortium name="The Broad Institute Genome Sequencing Center for Infectious Disease"/>
            <person name="Wu L."/>
            <person name="Ma J."/>
        </authorList>
    </citation>
    <scope>NUCLEOTIDE SEQUENCE [LARGE SCALE GENOMIC DNA]</scope>
    <source>
        <strain evidence="3">CGMCC 4.1648</strain>
    </source>
</reference>
<dbReference type="PROSITE" id="PS51186">
    <property type="entry name" value="GNAT"/>
    <property type="match status" value="1"/>
</dbReference>
<keyword evidence="3" id="KW-1185">Reference proteome</keyword>
<dbReference type="InterPro" id="IPR016181">
    <property type="entry name" value="Acyl_CoA_acyltransferase"/>
</dbReference>
<organism evidence="2 3">
    <name type="scientific">Streptomyces coeruleoprunus</name>
    <dbReference type="NCBI Taxonomy" id="285563"/>
    <lineage>
        <taxon>Bacteria</taxon>
        <taxon>Bacillati</taxon>
        <taxon>Actinomycetota</taxon>
        <taxon>Actinomycetes</taxon>
        <taxon>Kitasatosporales</taxon>
        <taxon>Streptomycetaceae</taxon>
        <taxon>Streptomyces</taxon>
    </lineage>
</organism>
<evidence type="ECO:0000313" key="3">
    <source>
        <dbReference type="Proteomes" id="UP001595829"/>
    </source>
</evidence>
<accession>A0ABV9X8X1</accession>
<evidence type="ECO:0000313" key="2">
    <source>
        <dbReference type="EMBL" id="MFC5020571.1"/>
    </source>
</evidence>
<dbReference type="SUPFAM" id="SSF55729">
    <property type="entry name" value="Acyl-CoA N-acyltransferases (Nat)"/>
    <property type="match status" value="1"/>
</dbReference>
<dbReference type="Gene3D" id="3.40.630.30">
    <property type="match status" value="1"/>
</dbReference>
<proteinExistence type="predicted"/>
<dbReference type="PANTHER" id="PTHR43610">
    <property type="entry name" value="BLL6696 PROTEIN"/>
    <property type="match status" value="1"/>
</dbReference>
<evidence type="ECO:0000259" key="1">
    <source>
        <dbReference type="PROSITE" id="PS51186"/>
    </source>
</evidence>
<dbReference type="RefSeq" id="WP_345691632.1">
    <property type="nucleotide sequence ID" value="NZ_BAABIT010000001.1"/>
</dbReference>
<dbReference type="Pfam" id="PF13302">
    <property type="entry name" value="Acetyltransf_3"/>
    <property type="match status" value="1"/>
</dbReference>
<dbReference type="InterPro" id="IPR000182">
    <property type="entry name" value="GNAT_dom"/>
</dbReference>
<comment type="caution">
    <text evidence="2">The sequence shown here is derived from an EMBL/GenBank/DDBJ whole genome shotgun (WGS) entry which is preliminary data.</text>
</comment>
<gene>
    <name evidence="2" type="ORF">ACFPM3_00175</name>
</gene>
<name>A0ABV9X8X1_9ACTN</name>
<dbReference type="EMBL" id="JBHSJD010000001">
    <property type="protein sequence ID" value="MFC5020571.1"/>
    <property type="molecule type" value="Genomic_DNA"/>
</dbReference>
<feature type="domain" description="N-acetyltransferase" evidence="1">
    <location>
        <begin position="28"/>
        <end position="191"/>
    </location>
</feature>
<dbReference type="PANTHER" id="PTHR43610:SF1">
    <property type="entry name" value="N-ACETYLTRANSFERASE DOMAIN-CONTAINING PROTEIN"/>
    <property type="match status" value="1"/>
</dbReference>